<evidence type="ECO:0000313" key="2">
    <source>
        <dbReference type="Proteomes" id="UP001501475"/>
    </source>
</evidence>
<evidence type="ECO:0000313" key="1">
    <source>
        <dbReference type="EMBL" id="GAA1772123.1"/>
    </source>
</evidence>
<dbReference type="EMBL" id="BAAAPN010000091">
    <property type="protein sequence ID" value="GAA1772123.1"/>
    <property type="molecule type" value="Genomic_DNA"/>
</dbReference>
<accession>A0ABN2L1U7</accession>
<sequence length="298" mass="30663">MGTTATTAAPLAPEVTAIMEPLNASFGTGTVPSEIPGPNHFAVTWQRTPAPGGQDLTFSTVGDNDALTSIGGSSTVGLSTDAVTWGTGGGIQAIVGVLPAAAARFTVVQPYAADGDHASISDRAPMVGSPWQAFAVAFQNPKDIDSIVDILWMSHDAVVHDKSGAIVPSVTLTDRDHRTLYVSDAADTMGTFSGSGGDASMWLSTAEHPVLSIGRGADKDSPMDGFFGMLVPSGSTAPALTPNRSTDGFTQPQIVQIPGSDWAVLWCDYTASSTTGGAAFAKVEWTAPDGARTTVTKY</sequence>
<reference evidence="1 2" key="1">
    <citation type="journal article" date="2019" name="Int. J. Syst. Evol. Microbiol.">
        <title>The Global Catalogue of Microorganisms (GCM) 10K type strain sequencing project: providing services to taxonomists for standard genome sequencing and annotation.</title>
        <authorList>
            <consortium name="The Broad Institute Genomics Platform"/>
            <consortium name="The Broad Institute Genome Sequencing Center for Infectious Disease"/>
            <person name="Wu L."/>
            <person name="Ma J."/>
        </authorList>
    </citation>
    <scope>NUCLEOTIDE SEQUENCE [LARGE SCALE GENOMIC DNA]</scope>
    <source>
        <strain evidence="1 2">JCM 15591</strain>
    </source>
</reference>
<name>A0ABN2L1U7_9MICO</name>
<organism evidence="1 2">
    <name type="scientific">Nostocoides vanveenii</name>
    <dbReference type="NCBI Taxonomy" id="330835"/>
    <lineage>
        <taxon>Bacteria</taxon>
        <taxon>Bacillati</taxon>
        <taxon>Actinomycetota</taxon>
        <taxon>Actinomycetes</taxon>
        <taxon>Micrococcales</taxon>
        <taxon>Intrasporangiaceae</taxon>
        <taxon>Nostocoides</taxon>
    </lineage>
</organism>
<protein>
    <submittedName>
        <fullName evidence="1">Uncharacterized protein</fullName>
    </submittedName>
</protein>
<gene>
    <name evidence="1" type="ORF">GCM10009810_31960</name>
</gene>
<comment type="caution">
    <text evidence="1">The sequence shown here is derived from an EMBL/GenBank/DDBJ whole genome shotgun (WGS) entry which is preliminary data.</text>
</comment>
<dbReference type="Proteomes" id="UP001501475">
    <property type="component" value="Unassembled WGS sequence"/>
</dbReference>
<proteinExistence type="predicted"/>
<keyword evidence="2" id="KW-1185">Reference proteome</keyword>